<dbReference type="Proteomes" id="UP000507222">
    <property type="component" value="Unassembled WGS sequence"/>
</dbReference>
<dbReference type="InterPro" id="IPR000873">
    <property type="entry name" value="AMP-dep_synth/lig_dom"/>
</dbReference>
<evidence type="ECO:0000259" key="6">
    <source>
        <dbReference type="Pfam" id="PF00501"/>
    </source>
</evidence>
<protein>
    <recommendedName>
        <fullName evidence="6">AMP-dependent synthetase/ligase domain-containing protein</fullName>
    </recommendedName>
</protein>
<reference evidence="7 8" key="1">
    <citation type="submission" date="2020-05" db="EMBL/GenBank/DDBJ databases">
        <authorList>
            <person name="Campoy J."/>
            <person name="Schneeberger K."/>
            <person name="Spophaly S."/>
        </authorList>
    </citation>
    <scope>NUCLEOTIDE SEQUENCE [LARGE SCALE GENOMIC DNA]</scope>
    <source>
        <strain evidence="7">PruArmRojPasFocal</strain>
    </source>
</reference>
<dbReference type="Gene3D" id="3.40.50.12780">
    <property type="entry name" value="N-terminal domain of ligase-like"/>
    <property type="match status" value="1"/>
</dbReference>
<name>A0A6J5VFZ9_PRUAR</name>
<organism evidence="7 8">
    <name type="scientific">Prunus armeniaca</name>
    <name type="common">Apricot</name>
    <name type="synonym">Armeniaca vulgaris</name>
    <dbReference type="NCBI Taxonomy" id="36596"/>
    <lineage>
        <taxon>Eukaryota</taxon>
        <taxon>Viridiplantae</taxon>
        <taxon>Streptophyta</taxon>
        <taxon>Embryophyta</taxon>
        <taxon>Tracheophyta</taxon>
        <taxon>Spermatophyta</taxon>
        <taxon>Magnoliopsida</taxon>
        <taxon>eudicotyledons</taxon>
        <taxon>Gunneridae</taxon>
        <taxon>Pentapetalae</taxon>
        <taxon>rosids</taxon>
        <taxon>fabids</taxon>
        <taxon>Rosales</taxon>
        <taxon>Rosaceae</taxon>
        <taxon>Amygdaloideae</taxon>
        <taxon>Amygdaleae</taxon>
        <taxon>Prunus</taxon>
    </lineage>
</organism>
<dbReference type="GO" id="GO:0005524">
    <property type="term" value="F:ATP binding"/>
    <property type="evidence" value="ECO:0007669"/>
    <property type="project" value="UniProtKB-KW"/>
</dbReference>
<evidence type="ECO:0000256" key="4">
    <source>
        <dbReference type="ARBA" id="ARBA00022741"/>
    </source>
</evidence>
<dbReference type="GO" id="GO:0016874">
    <property type="term" value="F:ligase activity"/>
    <property type="evidence" value="ECO:0007669"/>
    <property type="project" value="UniProtKB-KW"/>
</dbReference>
<dbReference type="EMBL" id="CAEKDK010000007">
    <property type="protein sequence ID" value="CAB4287920.1"/>
    <property type="molecule type" value="Genomic_DNA"/>
</dbReference>
<evidence type="ECO:0000313" key="8">
    <source>
        <dbReference type="Proteomes" id="UP000507222"/>
    </source>
</evidence>
<gene>
    <name evidence="7" type="ORF">CURHAP_LOCUS45943</name>
</gene>
<dbReference type="PANTHER" id="PTHR43859">
    <property type="entry name" value="ACYL-ACTIVATING ENZYME"/>
    <property type="match status" value="1"/>
</dbReference>
<evidence type="ECO:0000256" key="2">
    <source>
        <dbReference type="ARBA" id="ARBA00006432"/>
    </source>
</evidence>
<keyword evidence="3" id="KW-0436">Ligase</keyword>
<evidence type="ECO:0000313" key="7">
    <source>
        <dbReference type="EMBL" id="CAB4287920.1"/>
    </source>
</evidence>
<keyword evidence="5" id="KW-0067">ATP-binding</keyword>
<dbReference type="GO" id="GO:0005829">
    <property type="term" value="C:cytosol"/>
    <property type="evidence" value="ECO:0007669"/>
    <property type="project" value="UniProtKB-SubCell"/>
</dbReference>
<proteinExistence type="inferred from homology"/>
<evidence type="ECO:0000256" key="3">
    <source>
        <dbReference type="ARBA" id="ARBA00022598"/>
    </source>
</evidence>
<dbReference type="InterPro" id="IPR042099">
    <property type="entry name" value="ANL_N_sf"/>
</dbReference>
<accession>A0A6J5VFZ9</accession>
<dbReference type="PANTHER" id="PTHR43859:SF5">
    <property type="entry name" value="ISOVALERATE--COA LIGASE AAE2"/>
    <property type="match status" value="1"/>
</dbReference>
<feature type="domain" description="AMP-dependent synthetase/ligase" evidence="6">
    <location>
        <begin position="7"/>
        <end position="227"/>
    </location>
</feature>
<dbReference type="AlphaFoldDB" id="A0A6J5VFZ9"/>
<comment type="similarity">
    <text evidence="2">Belongs to the ATP-dependent AMP-binding enzyme family.</text>
</comment>
<evidence type="ECO:0000256" key="1">
    <source>
        <dbReference type="ARBA" id="ARBA00004514"/>
    </source>
</evidence>
<dbReference type="PROSITE" id="PS00455">
    <property type="entry name" value="AMP_BINDING"/>
    <property type="match status" value="1"/>
</dbReference>
<sequence>MLSVLLLSHSAARIVFVDYQLLEIAQGTLDLLTQKTDTTPPILVLIVVSEGLLETVDGGFEIRRPRSEWDPISVNYTSGTTSRPKGVVYSHRGAYLNALSTVLLHGIGSMPVYLWTVPMFHCNGWCLTCGVAAQGGTNICLRKVNPDNIVQYNVTHMGGAPTVLNMIVNSPVSDWRPLPRKVEIMTGGSPPPPQILFKMEELGFGVNHLYGLTDTHGPGTYCSWKPEWVLCLPLKDQSLKLDKGCGILVWKRLT</sequence>
<dbReference type="SUPFAM" id="SSF56801">
    <property type="entry name" value="Acetyl-CoA synthetase-like"/>
    <property type="match status" value="1"/>
</dbReference>
<dbReference type="Pfam" id="PF00501">
    <property type="entry name" value="AMP-binding"/>
    <property type="match status" value="1"/>
</dbReference>
<evidence type="ECO:0000256" key="5">
    <source>
        <dbReference type="ARBA" id="ARBA00022840"/>
    </source>
</evidence>
<comment type="subcellular location">
    <subcellularLocation>
        <location evidence="1">Cytoplasm</location>
        <location evidence="1">Cytosol</location>
    </subcellularLocation>
</comment>
<keyword evidence="4" id="KW-0547">Nucleotide-binding</keyword>
<dbReference type="InterPro" id="IPR020845">
    <property type="entry name" value="AMP-binding_CS"/>
</dbReference>